<dbReference type="PATRIC" id="fig|1029756.8.peg.209"/>
<organism evidence="1 2">
    <name type="scientific">Hyphomicrobium nitrativorans NL23</name>
    <dbReference type="NCBI Taxonomy" id="1029756"/>
    <lineage>
        <taxon>Bacteria</taxon>
        <taxon>Pseudomonadati</taxon>
        <taxon>Pseudomonadota</taxon>
        <taxon>Alphaproteobacteria</taxon>
        <taxon>Hyphomicrobiales</taxon>
        <taxon>Hyphomicrobiaceae</taxon>
        <taxon>Hyphomicrobium</taxon>
    </lineage>
</organism>
<reference evidence="1 2" key="1">
    <citation type="journal article" date="2014" name="Genome Announc.">
        <title>Complete Genome Sequence of Hyphomicrobium nitrativorans Strain NL23, a Denitrifying Bacterium Isolated from Biofilm of a Methanol-Fed Denitrification System Treating Seawater at the Montreal Biodome.</title>
        <authorList>
            <person name="Martineau C."/>
            <person name="Villeneuve C."/>
            <person name="Mauffrey F."/>
            <person name="Villemur R."/>
        </authorList>
    </citation>
    <scope>NUCLEOTIDE SEQUENCE [LARGE SCALE GENOMIC DNA]</scope>
    <source>
        <strain evidence="1">NL23</strain>
    </source>
</reference>
<dbReference type="AlphaFoldDB" id="V5SH14"/>
<name>V5SH14_9HYPH</name>
<dbReference type="EMBL" id="CP006912">
    <property type="protein sequence ID" value="AHB49808.1"/>
    <property type="molecule type" value="Genomic_DNA"/>
</dbReference>
<sequence length="30" mass="3218">MLDMFGAGAAPASFEKAVTDDAMRERADRS</sequence>
<accession>V5SH14</accession>
<dbReference type="STRING" id="1029756.W911_00970"/>
<proteinExistence type="predicted"/>
<gene>
    <name evidence="1" type="ORF">W911_00970</name>
</gene>
<keyword evidence="2" id="KW-1185">Reference proteome</keyword>
<dbReference type="KEGG" id="hni:W911_00970"/>
<evidence type="ECO:0000313" key="1">
    <source>
        <dbReference type="EMBL" id="AHB49808.1"/>
    </source>
</evidence>
<evidence type="ECO:0000313" key="2">
    <source>
        <dbReference type="Proteomes" id="UP000018542"/>
    </source>
</evidence>
<protein>
    <submittedName>
        <fullName evidence="1">Uncharacterized protein</fullName>
    </submittedName>
</protein>
<dbReference type="Proteomes" id="UP000018542">
    <property type="component" value="Chromosome"/>
</dbReference>
<dbReference type="HOGENOM" id="CLU_3403994_0_0_5"/>